<dbReference type="EMBL" id="MAQB02000002">
    <property type="protein sequence ID" value="OFJ47607.1"/>
    <property type="molecule type" value="Genomic_DNA"/>
</dbReference>
<evidence type="ECO:0000259" key="2">
    <source>
        <dbReference type="SMART" id="SM00912"/>
    </source>
</evidence>
<reference evidence="3 4" key="1">
    <citation type="submission" date="2016-10" db="EMBL/GenBank/DDBJ databases">
        <title>Updated version of Genome Assembly of Janthinobacterium lividum ERGS5:01.</title>
        <authorList>
            <person name="Kumar R."/>
            <person name="Acharya V."/>
            <person name="Singh D."/>
        </authorList>
    </citation>
    <scope>NUCLEOTIDE SEQUENCE [LARGE SCALE GENOMIC DNA]</scope>
    <source>
        <strain evidence="3 4">ERGS5:01</strain>
    </source>
</reference>
<protein>
    <recommendedName>
        <fullName evidence="2">Filamentous haemagglutinin FhaB/tRNA nuclease CdiA-like TPS domain-containing protein</fullName>
    </recommendedName>
</protein>
<evidence type="ECO:0000256" key="1">
    <source>
        <dbReference type="SAM" id="SignalP"/>
    </source>
</evidence>
<dbReference type="Gene3D" id="2.160.20.10">
    <property type="entry name" value="Single-stranded right-handed beta-helix, Pectin lyase-like"/>
    <property type="match status" value="1"/>
</dbReference>
<dbReference type="InterPro" id="IPR008638">
    <property type="entry name" value="FhaB/CdiA-like_TPS"/>
</dbReference>
<gene>
    <name evidence="3" type="ORF">BA896_022985</name>
</gene>
<evidence type="ECO:0000313" key="4">
    <source>
        <dbReference type="Proteomes" id="UP000092634"/>
    </source>
</evidence>
<dbReference type="AlphaFoldDB" id="A0A1E8PNP5"/>
<dbReference type="Proteomes" id="UP000092634">
    <property type="component" value="Unassembled WGS sequence"/>
</dbReference>
<keyword evidence="1" id="KW-0732">Signal</keyword>
<name>A0A1E8PNP5_9BURK</name>
<dbReference type="InterPro" id="IPR012334">
    <property type="entry name" value="Pectin_lyas_fold"/>
</dbReference>
<accession>A0A1E8PNP5</accession>
<evidence type="ECO:0000313" key="3">
    <source>
        <dbReference type="EMBL" id="OFJ47607.1"/>
    </source>
</evidence>
<dbReference type="SUPFAM" id="SSF51126">
    <property type="entry name" value="Pectin lyase-like"/>
    <property type="match status" value="1"/>
</dbReference>
<feature type="signal peptide" evidence="1">
    <location>
        <begin position="1"/>
        <end position="29"/>
    </location>
</feature>
<sequence>MTLATLRPACLAVFSALGMLLFVTGAAQGQVVADRNAPGGQRPTVLQTANGIPQVNIQTPSGAGVSRNTYSQFDVQSNGVILNNSRSNTQTQTGGWVQGNPWLAGGSARVILNEVNSANPSQLRGYVEVAGQRAEVIIANPAGVAVDGGGFINASRVTLTTGSPSSMAAILTAMWCSGAWSPSAAGDWTRHKAITRPFWRGRCK</sequence>
<proteinExistence type="predicted"/>
<dbReference type="NCBIfam" id="TIGR01901">
    <property type="entry name" value="adhes_NPXG"/>
    <property type="match status" value="1"/>
</dbReference>
<organism evidence="3 4">
    <name type="scientific">Janthinobacterium lividum</name>
    <dbReference type="NCBI Taxonomy" id="29581"/>
    <lineage>
        <taxon>Bacteria</taxon>
        <taxon>Pseudomonadati</taxon>
        <taxon>Pseudomonadota</taxon>
        <taxon>Betaproteobacteria</taxon>
        <taxon>Burkholderiales</taxon>
        <taxon>Oxalobacteraceae</taxon>
        <taxon>Janthinobacterium</taxon>
    </lineage>
</organism>
<dbReference type="Pfam" id="PF05860">
    <property type="entry name" value="TPS"/>
    <property type="match status" value="1"/>
</dbReference>
<comment type="caution">
    <text evidence="3">The sequence shown here is derived from an EMBL/GenBank/DDBJ whole genome shotgun (WGS) entry which is preliminary data.</text>
</comment>
<dbReference type="InterPro" id="IPR011050">
    <property type="entry name" value="Pectin_lyase_fold/virulence"/>
</dbReference>
<dbReference type="SMART" id="SM00912">
    <property type="entry name" value="Haemagg_act"/>
    <property type="match status" value="1"/>
</dbReference>
<feature type="chain" id="PRO_5009214493" description="Filamentous haemagglutinin FhaB/tRNA nuclease CdiA-like TPS domain-containing protein" evidence="1">
    <location>
        <begin position="30"/>
        <end position="204"/>
    </location>
</feature>
<feature type="domain" description="Filamentous haemagglutinin FhaB/tRNA nuclease CdiA-like TPS" evidence="2">
    <location>
        <begin position="49"/>
        <end position="169"/>
    </location>
</feature>